<dbReference type="GO" id="GO:0003774">
    <property type="term" value="F:cytoskeletal motor activity"/>
    <property type="evidence" value="ECO:0007669"/>
    <property type="project" value="InterPro"/>
</dbReference>
<protein>
    <submittedName>
        <fullName evidence="15">Flagellar biosynthesis protein FlgH</fullName>
    </submittedName>
</protein>
<evidence type="ECO:0000256" key="1">
    <source>
        <dbReference type="ARBA" id="ARBA00002591"/>
    </source>
</evidence>
<feature type="compositionally biased region" description="Polar residues" evidence="13">
    <location>
        <begin position="28"/>
        <end position="43"/>
    </location>
</feature>
<keyword evidence="7 14" id="KW-0732">Signal</keyword>
<evidence type="ECO:0000256" key="13">
    <source>
        <dbReference type="SAM" id="MobiDB-lite"/>
    </source>
</evidence>
<evidence type="ECO:0000256" key="12">
    <source>
        <dbReference type="ARBA" id="ARBA00023288"/>
    </source>
</evidence>
<feature type="chain" id="PRO_5009209538" evidence="14">
    <location>
        <begin position="21"/>
        <end position="249"/>
    </location>
</feature>
<evidence type="ECO:0000256" key="2">
    <source>
        <dbReference type="ARBA" id="ARBA00004117"/>
    </source>
</evidence>
<keyword evidence="16" id="KW-1185">Reference proteome</keyword>
<comment type="caution">
    <text evidence="15">The sequence shown here is derived from an EMBL/GenBank/DDBJ whole genome shotgun (WGS) entry which is preliminary data.</text>
</comment>
<gene>
    <name evidence="15" type="ORF">BFC18_13365</name>
</gene>
<evidence type="ECO:0000256" key="3">
    <source>
        <dbReference type="ARBA" id="ARBA00004442"/>
    </source>
</evidence>
<evidence type="ECO:0000256" key="11">
    <source>
        <dbReference type="ARBA" id="ARBA00023237"/>
    </source>
</evidence>
<evidence type="ECO:0000256" key="5">
    <source>
        <dbReference type="ARBA" id="ARBA00006929"/>
    </source>
</evidence>
<keyword evidence="15" id="KW-0282">Flagellum</keyword>
<dbReference type="GO" id="GO:0009427">
    <property type="term" value="C:bacterial-type flagellum basal body, distal rod, L ring"/>
    <property type="evidence" value="ECO:0007669"/>
    <property type="project" value="InterPro"/>
</dbReference>
<name>A0A1E7Z9P3_9ALTE</name>
<keyword evidence="9" id="KW-0564">Palmitate</keyword>
<keyword evidence="15" id="KW-0966">Cell projection</keyword>
<evidence type="ECO:0000256" key="10">
    <source>
        <dbReference type="ARBA" id="ARBA00023143"/>
    </source>
</evidence>
<comment type="subcellular location">
    <subcellularLocation>
        <location evidence="2">Bacterial flagellum basal body</location>
    </subcellularLocation>
    <subcellularLocation>
        <location evidence="3">Cell outer membrane</location>
    </subcellularLocation>
    <subcellularLocation>
        <location evidence="4">Membrane</location>
        <topology evidence="4">Lipid-anchor</topology>
    </subcellularLocation>
</comment>
<dbReference type="EMBL" id="MDHN01000029">
    <property type="protein sequence ID" value="OFC70171.1"/>
    <property type="molecule type" value="Genomic_DNA"/>
</dbReference>
<evidence type="ECO:0000256" key="14">
    <source>
        <dbReference type="SAM" id="SignalP"/>
    </source>
</evidence>
<dbReference type="Proteomes" id="UP000175691">
    <property type="component" value="Unassembled WGS sequence"/>
</dbReference>
<feature type="signal peptide" evidence="14">
    <location>
        <begin position="1"/>
        <end position="20"/>
    </location>
</feature>
<evidence type="ECO:0000256" key="4">
    <source>
        <dbReference type="ARBA" id="ARBA00004635"/>
    </source>
</evidence>
<evidence type="ECO:0000256" key="6">
    <source>
        <dbReference type="ARBA" id="ARBA00011439"/>
    </source>
</evidence>
<comment type="subunit">
    <text evidence="6">The basal body constitutes a major portion of the flagellar organelle and consists of four rings (L,P,S, and M) mounted on a central rod.</text>
</comment>
<dbReference type="STRING" id="1656094.BFC18_13365"/>
<keyword evidence="12" id="KW-0449">Lipoprotein</keyword>
<dbReference type="PANTHER" id="PTHR34933">
    <property type="entry name" value="FLAGELLAR L-RING PROTEIN"/>
    <property type="match status" value="1"/>
</dbReference>
<dbReference type="AlphaFoldDB" id="A0A1E7Z9P3"/>
<keyword evidence="11" id="KW-0998">Cell outer membrane</keyword>
<evidence type="ECO:0000256" key="9">
    <source>
        <dbReference type="ARBA" id="ARBA00023139"/>
    </source>
</evidence>
<dbReference type="InterPro" id="IPR000527">
    <property type="entry name" value="Flag_Lring"/>
</dbReference>
<evidence type="ECO:0000256" key="7">
    <source>
        <dbReference type="ARBA" id="ARBA00022729"/>
    </source>
</evidence>
<dbReference type="PRINTS" id="PR01008">
    <property type="entry name" value="FLGLRINGFLGH"/>
</dbReference>
<keyword evidence="8" id="KW-0472">Membrane</keyword>
<feature type="region of interest" description="Disordered" evidence="13">
    <location>
        <begin position="28"/>
        <end position="64"/>
    </location>
</feature>
<evidence type="ECO:0000256" key="8">
    <source>
        <dbReference type="ARBA" id="ARBA00023136"/>
    </source>
</evidence>
<dbReference type="RefSeq" id="WP_070125813.1">
    <property type="nucleotide sequence ID" value="NZ_MDHN01000029.1"/>
</dbReference>
<keyword evidence="10" id="KW-0975">Bacterial flagellum</keyword>
<dbReference type="Pfam" id="PF02107">
    <property type="entry name" value="FlgH"/>
    <property type="match status" value="1"/>
</dbReference>
<evidence type="ECO:0000313" key="16">
    <source>
        <dbReference type="Proteomes" id="UP000175691"/>
    </source>
</evidence>
<comment type="similarity">
    <text evidence="5">Belongs to the FlgH family.</text>
</comment>
<evidence type="ECO:0000313" key="15">
    <source>
        <dbReference type="EMBL" id="OFC70171.1"/>
    </source>
</evidence>
<dbReference type="GO" id="GO:0009279">
    <property type="term" value="C:cell outer membrane"/>
    <property type="evidence" value="ECO:0007669"/>
    <property type="project" value="UniProtKB-SubCell"/>
</dbReference>
<sequence>MKLRCQILILFISLHIAACSQTPSEEAQVIASSPTNPNVSQRSVDTREREASPGEAAFRPPRSEKVSVVSVPTGSLFDPAHAAGLYELHHNFSVGDMILISLDEQTSSQKSVDYNEDKNTRFQIQPLTVNAGPIHISDDDLNMDHQQSGEFNSSANTSQSNSLEGQITVYVVEMLPNDNLVVAGEKWITMNQGKEFIRFSGEVRIRDIDVNNTVSSAKVGNALIEYSGKGELQDNQKRSLLGKLFSIFG</sequence>
<proteinExistence type="inferred from homology"/>
<comment type="function">
    <text evidence="1">Assembles around the rod to form the L-ring and probably protects the motor/basal body from shearing forces during rotation.</text>
</comment>
<keyword evidence="15" id="KW-0969">Cilium</keyword>
<dbReference type="OrthoDB" id="9789463at2"/>
<dbReference type="GO" id="GO:0071973">
    <property type="term" value="P:bacterial-type flagellum-dependent cell motility"/>
    <property type="evidence" value="ECO:0007669"/>
    <property type="project" value="InterPro"/>
</dbReference>
<reference evidence="15 16" key="1">
    <citation type="submission" date="2016-08" db="EMBL/GenBank/DDBJ databases">
        <authorList>
            <person name="Seilhamer J.J."/>
        </authorList>
    </citation>
    <scope>NUCLEOTIDE SEQUENCE [LARGE SCALE GENOMIC DNA]</scope>
    <source>
        <strain evidence="15 16">KCTC 42603</strain>
    </source>
</reference>
<organism evidence="15 16">
    <name type="scientific">Alteromonas confluentis</name>
    <dbReference type="NCBI Taxonomy" id="1656094"/>
    <lineage>
        <taxon>Bacteria</taxon>
        <taxon>Pseudomonadati</taxon>
        <taxon>Pseudomonadota</taxon>
        <taxon>Gammaproteobacteria</taxon>
        <taxon>Alteromonadales</taxon>
        <taxon>Alteromonadaceae</taxon>
        <taxon>Alteromonas/Salinimonas group</taxon>
        <taxon>Alteromonas</taxon>
    </lineage>
</organism>
<dbReference type="PANTHER" id="PTHR34933:SF1">
    <property type="entry name" value="FLAGELLAR L-RING PROTEIN"/>
    <property type="match status" value="1"/>
</dbReference>
<accession>A0A1E7Z9P3</accession>